<dbReference type="Proteomes" id="UP000320806">
    <property type="component" value="Unassembled WGS sequence"/>
</dbReference>
<comment type="caution">
    <text evidence="2">The sequence shown here is derived from an EMBL/GenBank/DDBJ whole genome shotgun (WGS) entry which is preliminary data.</text>
</comment>
<evidence type="ECO:0000313" key="3">
    <source>
        <dbReference type="Proteomes" id="UP000320806"/>
    </source>
</evidence>
<name>A0A542EBT6_9MICO</name>
<proteinExistence type="predicted"/>
<keyword evidence="3" id="KW-1185">Reference proteome</keyword>
<feature type="compositionally biased region" description="Low complexity" evidence="1">
    <location>
        <begin position="21"/>
        <end position="78"/>
    </location>
</feature>
<dbReference type="EMBL" id="VFMO01000001">
    <property type="protein sequence ID" value="TQJ12736.1"/>
    <property type="molecule type" value="Genomic_DNA"/>
</dbReference>
<dbReference type="AlphaFoldDB" id="A0A542EBT6"/>
<reference evidence="2 3" key="1">
    <citation type="submission" date="2019-06" db="EMBL/GenBank/DDBJ databases">
        <title>Sequencing the genomes of 1000 actinobacteria strains.</title>
        <authorList>
            <person name="Klenk H.-P."/>
        </authorList>
    </citation>
    <scope>NUCLEOTIDE SEQUENCE [LARGE SCALE GENOMIC DNA]</scope>
    <source>
        <strain evidence="2 3">DSM 19828</strain>
    </source>
</reference>
<feature type="region of interest" description="Disordered" evidence="1">
    <location>
        <begin position="12"/>
        <end position="78"/>
    </location>
</feature>
<organism evidence="2 3">
    <name type="scientific">Yimella lutea</name>
    <dbReference type="NCBI Taxonomy" id="587872"/>
    <lineage>
        <taxon>Bacteria</taxon>
        <taxon>Bacillati</taxon>
        <taxon>Actinomycetota</taxon>
        <taxon>Actinomycetes</taxon>
        <taxon>Micrococcales</taxon>
        <taxon>Dermacoccaceae</taxon>
        <taxon>Yimella</taxon>
    </lineage>
</organism>
<evidence type="ECO:0000256" key="1">
    <source>
        <dbReference type="SAM" id="MobiDB-lite"/>
    </source>
</evidence>
<sequence length="183" mass="18766">MAVLVVGALALGGCNSGDDNSSSSSSRSTTSSTSSSSTTTSATSTPSSAATSSAPASSSSSAPTSAASSSQSSKPAASPTLVKSCINANSRSNSAVNDWNAAVRSKDSTQLDNAAKGFRQTATYLRTLTKAPGDKQFTPLVWAVAKDFDDLATARVRRQTVSTKNFNSDAQKMRTYCLSKIKV</sequence>
<protein>
    <submittedName>
        <fullName evidence="2">Uncharacterized protein</fullName>
    </submittedName>
</protein>
<gene>
    <name evidence="2" type="ORF">FB459_0098</name>
</gene>
<evidence type="ECO:0000313" key="2">
    <source>
        <dbReference type="EMBL" id="TQJ12736.1"/>
    </source>
</evidence>
<accession>A0A542EBT6</accession>